<protein>
    <submittedName>
        <fullName evidence="5">Beta-lactamase/transpeptidase-like protein</fullName>
    </submittedName>
</protein>
<dbReference type="Proteomes" id="UP000077266">
    <property type="component" value="Unassembled WGS sequence"/>
</dbReference>
<dbReference type="InterPro" id="IPR012338">
    <property type="entry name" value="Beta-lactam/transpept-like"/>
</dbReference>
<comment type="similarity">
    <text evidence="1">Belongs to the beta-lactamase family.</text>
</comment>
<dbReference type="STRING" id="1314781.A0A165QZB1"/>
<proteinExistence type="inferred from homology"/>
<reference evidence="5 6" key="1">
    <citation type="journal article" date="2016" name="Mol. Biol. Evol.">
        <title>Comparative Genomics of Early-Diverging Mushroom-Forming Fungi Provides Insights into the Origins of Lignocellulose Decay Capabilities.</title>
        <authorList>
            <person name="Nagy L.G."/>
            <person name="Riley R."/>
            <person name="Tritt A."/>
            <person name="Adam C."/>
            <person name="Daum C."/>
            <person name="Floudas D."/>
            <person name="Sun H."/>
            <person name="Yadav J.S."/>
            <person name="Pangilinan J."/>
            <person name="Larsson K.H."/>
            <person name="Matsuura K."/>
            <person name="Barry K."/>
            <person name="Labutti K."/>
            <person name="Kuo R."/>
            <person name="Ohm R.A."/>
            <person name="Bhattacharya S.S."/>
            <person name="Shirouzu T."/>
            <person name="Yoshinaga Y."/>
            <person name="Martin F.M."/>
            <person name="Grigoriev I.V."/>
            <person name="Hibbett D.S."/>
        </authorList>
    </citation>
    <scope>NUCLEOTIDE SEQUENCE [LARGE SCALE GENOMIC DNA]</scope>
    <source>
        <strain evidence="5 6">HHB12029</strain>
    </source>
</reference>
<dbReference type="OrthoDB" id="428260at2759"/>
<dbReference type="InParanoid" id="A0A165QZB1"/>
<keyword evidence="2" id="KW-0732">Signal</keyword>
<evidence type="ECO:0000313" key="6">
    <source>
        <dbReference type="Proteomes" id="UP000077266"/>
    </source>
</evidence>
<gene>
    <name evidence="5" type="ORF">EXIGLDRAFT_786163</name>
</gene>
<dbReference type="SUPFAM" id="SSF56601">
    <property type="entry name" value="beta-lactamase/transpeptidase-like"/>
    <property type="match status" value="1"/>
</dbReference>
<evidence type="ECO:0000259" key="3">
    <source>
        <dbReference type="Pfam" id="PF00144"/>
    </source>
</evidence>
<dbReference type="Pfam" id="PF26335">
    <property type="entry name" value="ARB_00930_C"/>
    <property type="match status" value="1"/>
</dbReference>
<dbReference type="Pfam" id="PF00144">
    <property type="entry name" value="Beta-lactamase"/>
    <property type="match status" value="1"/>
</dbReference>
<feature type="signal peptide" evidence="2">
    <location>
        <begin position="1"/>
        <end position="18"/>
    </location>
</feature>
<dbReference type="InterPro" id="IPR001466">
    <property type="entry name" value="Beta-lactam-related"/>
</dbReference>
<feature type="chain" id="PRO_5007865438" evidence="2">
    <location>
        <begin position="19"/>
        <end position="541"/>
    </location>
</feature>
<dbReference type="PANTHER" id="PTHR22935:SF95">
    <property type="entry name" value="BETA-LACTAMASE-LIKE 1-RELATED"/>
    <property type="match status" value="1"/>
</dbReference>
<evidence type="ECO:0000256" key="1">
    <source>
        <dbReference type="ARBA" id="ARBA00038473"/>
    </source>
</evidence>
<dbReference type="InterPro" id="IPR051478">
    <property type="entry name" value="Beta-lactamase-like_AB/R"/>
</dbReference>
<dbReference type="AlphaFoldDB" id="A0A165QZB1"/>
<dbReference type="InterPro" id="IPR058664">
    <property type="entry name" value="ARB_00930-like_C"/>
</dbReference>
<evidence type="ECO:0000313" key="5">
    <source>
        <dbReference type="EMBL" id="KZW04275.1"/>
    </source>
</evidence>
<organism evidence="5 6">
    <name type="scientific">Exidia glandulosa HHB12029</name>
    <dbReference type="NCBI Taxonomy" id="1314781"/>
    <lineage>
        <taxon>Eukaryota</taxon>
        <taxon>Fungi</taxon>
        <taxon>Dikarya</taxon>
        <taxon>Basidiomycota</taxon>
        <taxon>Agaricomycotina</taxon>
        <taxon>Agaricomycetes</taxon>
        <taxon>Auriculariales</taxon>
        <taxon>Exidiaceae</taxon>
        <taxon>Exidia</taxon>
    </lineage>
</organism>
<evidence type="ECO:0000259" key="4">
    <source>
        <dbReference type="Pfam" id="PF26335"/>
    </source>
</evidence>
<accession>A0A165QZB1</accession>
<dbReference type="PANTHER" id="PTHR22935">
    <property type="entry name" value="PENICILLIN-BINDING PROTEIN"/>
    <property type="match status" value="1"/>
</dbReference>
<name>A0A165QZB1_EXIGL</name>
<feature type="domain" description="Beta-lactamase-related" evidence="3">
    <location>
        <begin position="64"/>
        <end position="404"/>
    </location>
</feature>
<dbReference type="Gene3D" id="3.40.710.10">
    <property type="entry name" value="DD-peptidase/beta-lactamase superfamily"/>
    <property type="match status" value="1"/>
</dbReference>
<keyword evidence="6" id="KW-1185">Reference proteome</keyword>
<feature type="domain" description="Beta-lactamase-like ARB-00930-like C-terminal" evidence="4">
    <location>
        <begin position="422"/>
        <end position="541"/>
    </location>
</feature>
<evidence type="ECO:0000256" key="2">
    <source>
        <dbReference type="SAM" id="SignalP"/>
    </source>
</evidence>
<sequence>MTFLSLLLVALLTLRTVADAPPTKPVCSPPSPPLFAANPPAVSDSRIASASSQFRDFLQQALNNDTSVDSYAVAVVSSTGTILEATFGKLKANETNPGQVTRDSLYRVASLSKLFATVEVLQLRQKNALSLDDTVDKFLPSFVPSRLPGGGAREPISIRQLLAHLSGLGRDLPPGNMTDWPHSLAGLLGPGVSSPIPTEAQLLQSISSIERAVDPWSLPIYSNTGYDVVGLVVDAADAKLRGVARSGYSAVMQRDVFTPLGMTATGFKVTSQNAAKVVVSSVVPAEADTDYTDVLNAAIGQLSSLADLQKVVPMLLNAATKGALLTASTLREWFRPVHLWQDHATEVGLLWEIARRQDSFGRTYRTYEKLGVLNSYHHVFTLNPSSGYSVIVLTSGAFANTHDIAQKAYSLYQPAFDAILTEQLTSKYAGTWKSGNSTVSIAVGSGGLWVTGLVLDGEDVLKVVQGSDSAVALWPASGTEIYRCVLSCSERKANDALKCIPNWLSVDFGHKNGISVDLLTFATQNGARVLQVPALGLTLSR</sequence>
<dbReference type="EMBL" id="KV425882">
    <property type="protein sequence ID" value="KZW04275.1"/>
    <property type="molecule type" value="Genomic_DNA"/>
</dbReference>